<comment type="subunit">
    <text evidence="5">Part of an enzyme complex containing four subunits: a flavoprotein, an iron-sulfur protein, plus two membrane-anchoring proteins, SdhC and SdhD.</text>
</comment>
<name>A0A219B6V5_9SPHN</name>
<keyword evidence="12" id="KW-0249">Electron transport</keyword>
<evidence type="ECO:0000256" key="6">
    <source>
        <dbReference type="ARBA" id="ARBA00019425"/>
    </source>
</evidence>
<dbReference type="InterPro" id="IPR000701">
    <property type="entry name" value="SuccDH_FuR_B_TM-su"/>
</dbReference>
<evidence type="ECO:0000256" key="3">
    <source>
        <dbReference type="ARBA" id="ARBA00004141"/>
    </source>
</evidence>
<keyword evidence="18" id="KW-1185">Reference proteome</keyword>
<comment type="function">
    <text evidence="2">Membrane-anchoring subunit of succinate dehydrogenase (SDH).</text>
</comment>
<dbReference type="UniPathway" id="UPA00223"/>
<evidence type="ECO:0000256" key="7">
    <source>
        <dbReference type="ARBA" id="ARBA00022448"/>
    </source>
</evidence>
<accession>A0A219B6V5</accession>
<dbReference type="Proteomes" id="UP000198462">
    <property type="component" value="Unassembled WGS sequence"/>
</dbReference>
<dbReference type="GO" id="GO:0020037">
    <property type="term" value="F:heme binding"/>
    <property type="evidence" value="ECO:0007669"/>
    <property type="project" value="InterPro"/>
</dbReference>
<dbReference type="CDD" id="cd03495">
    <property type="entry name" value="SQR_TypeC_SdhD_like"/>
    <property type="match status" value="1"/>
</dbReference>
<evidence type="ECO:0000256" key="12">
    <source>
        <dbReference type="ARBA" id="ARBA00022982"/>
    </source>
</evidence>
<keyword evidence="14" id="KW-0408">Iron</keyword>
<evidence type="ECO:0000256" key="11">
    <source>
        <dbReference type="ARBA" id="ARBA00022723"/>
    </source>
</evidence>
<keyword evidence="13 16" id="KW-1133">Transmembrane helix</keyword>
<dbReference type="Gene3D" id="1.20.1300.10">
    <property type="entry name" value="Fumarate reductase/succinate dehydrogenase, transmembrane subunit"/>
    <property type="match status" value="1"/>
</dbReference>
<evidence type="ECO:0000256" key="15">
    <source>
        <dbReference type="ARBA" id="ARBA00023136"/>
    </source>
</evidence>
<dbReference type="Pfam" id="PF01127">
    <property type="entry name" value="Sdh_cyt"/>
    <property type="match status" value="1"/>
</dbReference>
<evidence type="ECO:0000256" key="13">
    <source>
        <dbReference type="ARBA" id="ARBA00022989"/>
    </source>
</evidence>
<keyword evidence="11" id="KW-0479">Metal-binding</keyword>
<keyword evidence="15 16" id="KW-0472">Membrane</keyword>
<evidence type="ECO:0000256" key="10">
    <source>
        <dbReference type="ARBA" id="ARBA00022692"/>
    </source>
</evidence>
<dbReference type="EMBL" id="NFZT01000001">
    <property type="protein sequence ID" value="OWV34097.1"/>
    <property type="molecule type" value="Genomic_DNA"/>
</dbReference>
<dbReference type="RefSeq" id="WP_263435057.1">
    <property type="nucleotide sequence ID" value="NZ_NFZT01000001.1"/>
</dbReference>
<keyword evidence="9" id="KW-0349">Heme</keyword>
<evidence type="ECO:0000313" key="17">
    <source>
        <dbReference type="EMBL" id="OWV34097.1"/>
    </source>
</evidence>
<protein>
    <recommendedName>
        <fullName evidence="6">Succinate dehydrogenase hydrophobic membrane anchor subunit</fullName>
    </recommendedName>
</protein>
<dbReference type="GO" id="GO:0006099">
    <property type="term" value="P:tricarboxylic acid cycle"/>
    <property type="evidence" value="ECO:0007669"/>
    <property type="project" value="UniProtKB-UniPathway"/>
</dbReference>
<gene>
    <name evidence="17" type="ORF">B5C34_11925</name>
</gene>
<dbReference type="STRING" id="1234595.C725_0528"/>
<evidence type="ECO:0000256" key="8">
    <source>
        <dbReference type="ARBA" id="ARBA00022532"/>
    </source>
</evidence>
<reference evidence="18" key="1">
    <citation type="submission" date="2017-05" db="EMBL/GenBank/DDBJ databases">
        <authorList>
            <person name="Lin X."/>
        </authorList>
    </citation>
    <scope>NUCLEOTIDE SEQUENCE [LARGE SCALE GENOMIC DNA]</scope>
    <source>
        <strain evidence="18">JLT2012</strain>
    </source>
</reference>
<evidence type="ECO:0000256" key="2">
    <source>
        <dbReference type="ARBA" id="ARBA00004050"/>
    </source>
</evidence>
<keyword evidence="10 16" id="KW-0812">Transmembrane</keyword>
<comment type="cofactor">
    <cofactor evidence="1">
        <name>heme</name>
        <dbReference type="ChEBI" id="CHEBI:30413"/>
    </cofactor>
</comment>
<keyword evidence="7" id="KW-0813">Transport</keyword>
<evidence type="ECO:0000256" key="9">
    <source>
        <dbReference type="ARBA" id="ARBA00022617"/>
    </source>
</evidence>
<dbReference type="InterPro" id="IPR034804">
    <property type="entry name" value="SQR/QFR_C/D"/>
</dbReference>
<dbReference type="InterPro" id="IPR014312">
    <property type="entry name" value="Succ_DH_anchor"/>
</dbReference>
<dbReference type="GO" id="GO:0046872">
    <property type="term" value="F:metal ion binding"/>
    <property type="evidence" value="ECO:0007669"/>
    <property type="project" value="UniProtKB-KW"/>
</dbReference>
<comment type="subcellular location">
    <subcellularLocation>
        <location evidence="3">Membrane</location>
        <topology evidence="3">Multi-pass membrane protein</topology>
    </subcellularLocation>
</comment>
<sequence>MSIRRGTALGQVRGLGSAKEGAHHWWVQRLTAVSNLLLFAWFLTSIFTLPTLDHFTMIEWLRNPFVAVPMVLLSLSVFYHLRLGMQVMIEDYTQGGTRIALLLLTTAFAFGGAALSIFSVLTIAFGA</sequence>
<feature type="transmembrane region" description="Helical" evidence="16">
    <location>
        <begin position="101"/>
        <end position="125"/>
    </location>
</feature>
<dbReference type="NCBIfam" id="TIGR02968">
    <property type="entry name" value="succ_dehyd_anc"/>
    <property type="match status" value="1"/>
</dbReference>
<keyword evidence="8" id="KW-0816">Tricarboxylic acid cycle</keyword>
<evidence type="ECO:0000256" key="4">
    <source>
        <dbReference type="ARBA" id="ARBA00005163"/>
    </source>
</evidence>
<comment type="caution">
    <text evidence="17">The sequence shown here is derived from an EMBL/GenBank/DDBJ whole genome shotgun (WGS) entry which is preliminary data.</text>
</comment>
<feature type="transmembrane region" description="Helical" evidence="16">
    <location>
        <begin position="64"/>
        <end position="81"/>
    </location>
</feature>
<feature type="transmembrane region" description="Helical" evidence="16">
    <location>
        <begin position="32"/>
        <end position="52"/>
    </location>
</feature>
<dbReference type="GO" id="GO:0016020">
    <property type="term" value="C:membrane"/>
    <property type="evidence" value="ECO:0007669"/>
    <property type="project" value="UniProtKB-SubCell"/>
</dbReference>
<evidence type="ECO:0000256" key="16">
    <source>
        <dbReference type="SAM" id="Phobius"/>
    </source>
</evidence>
<comment type="pathway">
    <text evidence="4">Carbohydrate metabolism; tricarboxylic acid cycle.</text>
</comment>
<evidence type="ECO:0000256" key="14">
    <source>
        <dbReference type="ARBA" id="ARBA00023004"/>
    </source>
</evidence>
<evidence type="ECO:0000256" key="5">
    <source>
        <dbReference type="ARBA" id="ARBA00011558"/>
    </source>
</evidence>
<evidence type="ECO:0000256" key="1">
    <source>
        <dbReference type="ARBA" id="ARBA00001971"/>
    </source>
</evidence>
<dbReference type="AlphaFoldDB" id="A0A219B6V5"/>
<evidence type="ECO:0000313" key="18">
    <source>
        <dbReference type="Proteomes" id="UP000198462"/>
    </source>
</evidence>
<organism evidence="17 18">
    <name type="scientific">Pacificimonas flava</name>
    <dbReference type="NCBI Taxonomy" id="1234595"/>
    <lineage>
        <taxon>Bacteria</taxon>
        <taxon>Pseudomonadati</taxon>
        <taxon>Pseudomonadota</taxon>
        <taxon>Alphaproteobacteria</taxon>
        <taxon>Sphingomonadales</taxon>
        <taxon>Sphingosinicellaceae</taxon>
        <taxon>Pacificimonas</taxon>
    </lineage>
</organism>
<dbReference type="SUPFAM" id="SSF81343">
    <property type="entry name" value="Fumarate reductase respiratory complex transmembrane subunits"/>
    <property type="match status" value="1"/>
</dbReference>
<proteinExistence type="predicted"/>